<keyword evidence="7 9" id="KW-0472">Membrane</keyword>
<dbReference type="InterPro" id="IPR003593">
    <property type="entry name" value="AAA+_ATPase"/>
</dbReference>
<dbReference type="GeneID" id="69056964"/>
<dbReference type="InterPro" id="IPR011527">
    <property type="entry name" value="ABC1_TM_dom"/>
</dbReference>
<feature type="transmembrane region" description="Helical" evidence="9">
    <location>
        <begin position="196"/>
        <end position="213"/>
    </location>
</feature>
<feature type="transmembrane region" description="Helical" evidence="9">
    <location>
        <begin position="92"/>
        <end position="112"/>
    </location>
</feature>
<evidence type="ECO:0000313" key="12">
    <source>
        <dbReference type="EMBL" id="QHB50931.1"/>
    </source>
</evidence>
<dbReference type="PROSITE" id="PS00211">
    <property type="entry name" value="ABC_TRANSPORTER_1"/>
    <property type="match status" value="1"/>
</dbReference>
<dbReference type="GO" id="GO:0015421">
    <property type="term" value="F:ABC-type oligopeptide transporter activity"/>
    <property type="evidence" value="ECO:0007669"/>
    <property type="project" value="TreeGrafter"/>
</dbReference>
<keyword evidence="6 9" id="KW-1133">Transmembrane helix</keyword>
<dbReference type="GO" id="GO:0016887">
    <property type="term" value="F:ATP hydrolysis activity"/>
    <property type="evidence" value="ECO:0007669"/>
    <property type="project" value="InterPro"/>
</dbReference>
<dbReference type="SUPFAM" id="SSF90123">
    <property type="entry name" value="ABC transporter transmembrane region"/>
    <property type="match status" value="1"/>
</dbReference>
<evidence type="ECO:0000256" key="7">
    <source>
        <dbReference type="ARBA" id="ARBA00023136"/>
    </source>
</evidence>
<dbReference type="PANTHER" id="PTHR43394">
    <property type="entry name" value="ATP-DEPENDENT PERMEASE MDL1, MITOCHONDRIAL"/>
    <property type="match status" value="1"/>
</dbReference>
<dbReference type="Pfam" id="PF00005">
    <property type="entry name" value="ABC_tran"/>
    <property type="match status" value="1"/>
</dbReference>
<dbReference type="CDD" id="cd07346">
    <property type="entry name" value="ABC_6TM_exporters"/>
    <property type="match status" value="1"/>
</dbReference>
<name>A0A6P1E6R0_LENHI</name>
<proteinExistence type="predicted"/>
<evidence type="ECO:0000256" key="2">
    <source>
        <dbReference type="ARBA" id="ARBA00022448"/>
    </source>
</evidence>
<dbReference type="PROSITE" id="PS50893">
    <property type="entry name" value="ABC_TRANSPORTER_2"/>
    <property type="match status" value="1"/>
</dbReference>
<dbReference type="FunFam" id="3.40.50.300:FF:000287">
    <property type="entry name" value="Multidrug ABC transporter ATP-binding protein"/>
    <property type="match status" value="1"/>
</dbReference>
<dbReference type="SMART" id="SM00382">
    <property type="entry name" value="AAA"/>
    <property type="match status" value="1"/>
</dbReference>
<feature type="compositionally biased region" description="Polar residues" evidence="8">
    <location>
        <begin position="13"/>
        <end position="22"/>
    </location>
</feature>
<dbReference type="Pfam" id="PF00664">
    <property type="entry name" value="ABC_membrane"/>
    <property type="match status" value="1"/>
</dbReference>
<feature type="region of interest" description="Disordered" evidence="8">
    <location>
        <begin position="1"/>
        <end position="29"/>
    </location>
</feature>
<feature type="transmembrane region" description="Helical" evidence="9">
    <location>
        <begin position="171"/>
        <end position="190"/>
    </location>
</feature>
<dbReference type="SUPFAM" id="SSF52540">
    <property type="entry name" value="P-loop containing nucleoside triphosphate hydrolases"/>
    <property type="match status" value="1"/>
</dbReference>
<dbReference type="Gene3D" id="3.40.50.300">
    <property type="entry name" value="P-loop containing nucleotide triphosphate hydrolases"/>
    <property type="match status" value="1"/>
</dbReference>
<dbReference type="RefSeq" id="WP_003551498.1">
    <property type="nucleotide sequence ID" value="NZ_CABKOL010000106.1"/>
</dbReference>
<keyword evidence="5 12" id="KW-0067">ATP-binding</keyword>
<dbReference type="InterPro" id="IPR027417">
    <property type="entry name" value="P-loop_NTPase"/>
</dbReference>
<evidence type="ECO:0000256" key="4">
    <source>
        <dbReference type="ARBA" id="ARBA00022741"/>
    </source>
</evidence>
<dbReference type="SMR" id="A0A6P1E6R0"/>
<keyword evidence="4" id="KW-0547">Nucleotide-binding</keyword>
<evidence type="ECO:0000256" key="5">
    <source>
        <dbReference type="ARBA" id="ARBA00022840"/>
    </source>
</evidence>
<dbReference type="AlphaFoldDB" id="A0A6P1E6R0"/>
<evidence type="ECO:0000256" key="3">
    <source>
        <dbReference type="ARBA" id="ARBA00022692"/>
    </source>
</evidence>
<dbReference type="InterPro" id="IPR003439">
    <property type="entry name" value="ABC_transporter-like_ATP-bd"/>
</dbReference>
<evidence type="ECO:0000256" key="6">
    <source>
        <dbReference type="ARBA" id="ARBA00022989"/>
    </source>
</evidence>
<evidence type="ECO:0000259" key="10">
    <source>
        <dbReference type="PROSITE" id="PS50893"/>
    </source>
</evidence>
<feature type="transmembrane region" description="Helical" evidence="9">
    <location>
        <begin position="52"/>
        <end position="72"/>
    </location>
</feature>
<evidence type="ECO:0000256" key="1">
    <source>
        <dbReference type="ARBA" id="ARBA00004651"/>
    </source>
</evidence>
<evidence type="ECO:0000259" key="11">
    <source>
        <dbReference type="PROSITE" id="PS50929"/>
    </source>
</evidence>
<dbReference type="PANTHER" id="PTHR43394:SF1">
    <property type="entry name" value="ATP-BINDING CASSETTE SUB-FAMILY B MEMBER 10, MITOCHONDRIAL"/>
    <property type="match status" value="1"/>
</dbReference>
<sequence length="615" mass="69257">MKMFHLNRGHGMMQQTQTQNKAANKATEDENQSNVTMAGMFKFVFGTVLKRPWVLVLNVVVLTILSLMDFLLPQFNQYIIDHVIPNKSVSQLIVVVGLLLLTVTISGIFTYLSTYWMGVMSQGAITNLRNQLYRYLIRLDTHFFESSKTGDLMVRLTSDINNLQNLISPNMLSLIGSLFTFVGVLVFVYFVNWEMALAVSLTFPFIFLVVRIFRTRIRESYRKARQSQALMTNQLQNTLTEIQLIKSYTTEDLETNRFDKLANMNKDNIIEATRNQAIFSPLINFIEYLGTAIVLLLGTIFVFKKQLTLGELVAYLSYVGILQSPISSFSRLLNQFQQSLVSYGRIMDIMALKPQILDAPSAVDFPKIKTGVVFDHVTFTYDVDDPEASHKPAIRDVSFDIPFGEQTALVGHSGAGKSTITELLDRLYDIDNGQITFDGVSIKDIKLRSLRQNIAIVSQDIFIIDGTIADNIKYGTPGATQDQLWEVAKLADIDAFIKGLPDQMKTQVGERGIKLSGGQKQRIAIARALLKDAQIVVLDEATASLDNESEKTIQHALENLMEQRTSLVIAHRLSTIHNADQILVVDDGEIVERGNHTSLMAQDGYYKQLYEAQFE</sequence>
<dbReference type="InterPro" id="IPR036640">
    <property type="entry name" value="ABC1_TM_sf"/>
</dbReference>
<dbReference type="Proteomes" id="UP000465035">
    <property type="component" value="Chromosome"/>
</dbReference>
<feature type="domain" description="ABC transporter" evidence="10">
    <location>
        <begin position="372"/>
        <end position="612"/>
    </location>
</feature>
<evidence type="ECO:0000256" key="8">
    <source>
        <dbReference type="SAM" id="MobiDB-lite"/>
    </source>
</evidence>
<dbReference type="InterPro" id="IPR017871">
    <property type="entry name" value="ABC_transporter-like_CS"/>
</dbReference>
<dbReference type="InterPro" id="IPR039421">
    <property type="entry name" value="Type_1_exporter"/>
</dbReference>
<keyword evidence="3 9" id="KW-0812">Transmembrane</keyword>
<gene>
    <name evidence="12" type="ORF">GQR93_01180</name>
</gene>
<organism evidence="12 13">
    <name type="scientific">Lentilactobacillus hilgardii</name>
    <name type="common">Lactobacillus hilgardii</name>
    <dbReference type="NCBI Taxonomy" id="1588"/>
    <lineage>
        <taxon>Bacteria</taxon>
        <taxon>Bacillati</taxon>
        <taxon>Bacillota</taxon>
        <taxon>Bacilli</taxon>
        <taxon>Lactobacillales</taxon>
        <taxon>Lactobacillaceae</taxon>
        <taxon>Lentilactobacillus</taxon>
    </lineage>
</organism>
<dbReference type="GO" id="GO:0005524">
    <property type="term" value="F:ATP binding"/>
    <property type="evidence" value="ECO:0007669"/>
    <property type="project" value="UniProtKB-KW"/>
</dbReference>
<dbReference type="PROSITE" id="PS50929">
    <property type="entry name" value="ABC_TM1F"/>
    <property type="match status" value="1"/>
</dbReference>
<evidence type="ECO:0000256" key="9">
    <source>
        <dbReference type="SAM" id="Phobius"/>
    </source>
</evidence>
<evidence type="ECO:0000313" key="13">
    <source>
        <dbReference type="Proteomes" id="UP000465035"/>
    </source>
</evidence>
<feature type="transmembrane region" description="Helical" evidence="9">
    <location>
        <begin position="282"/>
        <end position="303"/>
    </location>
</feature>
<protein>
    <submittedName>
        <fullName evidence="12">ATP-binding cassette domain-containing protein</fullName>
    </submittedName>
</protein>
<reference evidence="12 13" key="1">
    <citation type="submission" date="2019-12" db="EMBL/GenBank/DDBJ databases">
        <title>Lactobacillus hilgardii FLUB.</title>
        <authorList>
            <person name="Gustaw K."/>
        </authorList>
    </citation>
    <scope>NUCLEOTIDE SEQUENCE [LARGE SCALE GENOMIC DNA]</scope>
    <source>
        <strain evidence="12 13">FLUB</strain>
    </source>
</reference>
<feature type="domain" description="ABC transmembrane type-1" evidence="11">
    <location>
        <begin position="56"/>
        <end position="338"/>
    </location>
</feature>
<dbReference type="EMBL" id="CP047121">
    <property type="protein sequence ID" value="QHB50931.1"/>
    <property type="molecule type" value="Genomic_DNA"/>
</dbReference>
<dbReference type="Gene3D" id="1.20.1560.10">
    <property type="entry name" value="ABC transporter type 1, transmembrane domain"/>
    <property type="match status" value="1"/>
</dbReference>
<accession>A0A6P1E6R0</accession>
<dbReference type="GO" id="GO:0005886">
    <property type="term" value="C:plasma membrane"/>
    <property type="evidence" value="ECO:0007669"/>
    <property type="project" value="UniProtKB-SubCell"/>
</dbReference>
<keyword evidence="2" id="KW-0813">Transport</keyword>
<comment type="subcellular location">
    <subcellularLocation>
        <location evidence="1">Cell membrane</location>
        <topology evidence="1">Multi-pass membrane protein</topology>
    </subcellularLocation>
</comment>